<dbReference type="InterPro" id="IPR033985">
    <property type="entry name" value="SusD-like_N"/>
</dbReference>
<evidence type="ECO:0000259" key="6">
    <source>
        <dbReference type="Pfam" id="PF07980"/>
    </source>
</evidence>
<gene>
    <name evidence="8" type="ORF">GCM10023231_18730</name>
</gene>
<proteinExistence type="inferred from homology"/>
<organism evidence="8 9">
    <name type="scientific">Olivibacter ginsenosidimutans</name>
    <dbReference type="NCBI Taxonomy" id="1176537"/>
    <lineage>
        <taxon>Bacteria</taxon>
        <taxon>Pseudomonadati</taxon>
        <taxon>Bacteroidota</taxon>
        <taxon>Sphingobacteriia</taxon>
        <taxon>Sphingobacteriales</taxon>
        <taxon>Sphingobacteriaceae</taxon>
        <taxon>Olivibacter</taxon>
    </lineage>
</organism>
<dbReference type="EMBL" id="BAABIQ010000029">
    <property type="protein sequence ID" value="GAA4791068.1"/>
    <property type="molecule type" value="Genomic_DNA"/>
</dbReference>
<feature type="domain" description="SusD-like N-terminal" evidence="7">
    <location>
        <begin position="8"/>
        <end position="217"/>
    </location>
</feature>
<keyword evidence="9" id="KW-1185">Reference proteome</keyword>
<name>A0ABP9B5Y2_9SPHI</name>
<keyword evidence="3" id="KW-0732">Signal</keyword>
<accession>A0ABP9B5Y2</accession>
<protein>
    <submittedName>
        <fullName evidence="8">RagB/SusD family nutrient uptake outer membrane protein</fullName>
    </submittedName>
</protein>
<evidence type="ECO:0000256" key="2">
    <source>
        <dbReference type="ARBA" id="ARBA00006275"/>
    </source>
</evidence>
<evidence type="ECO:0000256" key="5">
    <source>
        <dbReference type="ARBA" id="ARBA00023237"/>
    </source>
</evidence>
<dbReference type="InterPro" id="IPR011990">
    <property type="entry name" value="TPR-like_helical_dom_sf"/>
</dbReference>
<keyword evidence="4" id="KW-0472">Membrane</keyword>
<dbReference type="InterPro" id="IPR012944">
    <property type="entry name" value="SusD_RagB_dom"/>
</dbReference>
<dbReference type="SUPFAM" id="SSF48452">
    <property type="entry name" value="TPR-like"/>
    <property type="match status" value="1"/>
</dbReference>
<evidence type="ECO:0000256" key="3">
    <source>
        <dbReference type="ARBA" id="ARBA00022729"/>
    </source>
</evidence>
<evidence type="ECO:0000256" key="1">
    <source>
        <dbReference type="ARBA" id="ARBA00004442"/>
    </source>
</evidence>
<evidence type="ECO:0000259" key="7">
    <source>
        <dbReference type="Pfam" id="PF14322"/>
    </source>
</evidence>
<keyword evidence="5" id="KW-0998">Cell outer membrane</keyword>
<evidence type="ECO:0000256" key="4">
    <source>
        <dbReference type="ARBA" id="ARBA00023136"/>
    </source>
</evidence>
<dbReference type="Proteomes" id="UP001501411">
    <property type="component" value="Unassembled WGS sequence"/>
</dbReference>
<comment type="similarity">
    <text evidence="2">Belongs to the SusD family.</text>
</comment>
<dbReference type="CDD" id="cd08977">
    <property type="entry name" value="SusD"/>
    <property type="match status" value="1"/>
</dbReference>
<dbReference type="Pfam" id="PF07980">
    <property type="entry name" value="SusD_RagB"/>
    <property type="match status" value="1"/>
</dbReference>
<feature type="domain" description="RagB/SusD" evidence="6">
    <location>
        <begin position="305"/>
        <end position="581"/>
    </location>
</feature>
<dbReference type="Gene3D" id="1.25.40.390">
    <property type="match status" value="1"/>
</dbReference>
<evidence type="ECO:0000313" key="8">
    <source>
        <dbReference type="EMBL" id="GAA4791068.1"/>
    </source>
</evidence>
<dbReference type="Pfam" id="PF14322">
    <property type="entry name" value="SusD-like_3"/>
    <property type="match status" value="1"/>
</dbReference>
<reference evidence="9" key="1">
    <citation type="journal article" date="2019" name="Int. J. Syst. Evol. Microbiol.">
        <title>The Global Catalogue of Microorganisms (GCM) 10K type strain sequencing project: providing services to taxonomists for standard genome sequencing and annotation.</title>
        <authorList>
            <consortium name="The Broad Institute Genomics Platform"/>
            <consortium name="The Broad Institute Genome Sequencing Center for Infectious Disease"/>
            <person name="Wu L."/>
            <person name="Ma J."/>
        </authorList>
    </citation>
    <scope>NUCLEOTIDE SEQUENCE [LARGE SCALE GENOMIC DNA]</scope>
    <source>
        <strain evidence="9">JCM 18200</strain>
    </source>
</reference>
<sequence length="581" mass="65769">MSLASCKKYLDQVPNDRITIEEVFRKKASSEQFLANIYSLVPDEWEAIHDFPWVGTSDEADLTWPGSPNYAVNTGNLNPTNIPFDKWTGYYQAIRTATYFINHIDENEEIRELNGQQLIDQYKAEARFLRAFYYFCLMRQYGPVVLMGEDVIAPDAVAEELQLARSPYDECVHYVVSELDQAAQILPLVPQRNGQASDAEYGRATKGMALAVKARLLLYAASPLYNGNTDMASFQTADGIPFIAQTKDPEKWQRAAEAAKAVIDLGLYELYTDPSGDVLKSLDGIYFQAWNKEQIFVRKANNVTQWDVHCTPRQAGGWCGIGPTQEMVDAYFMSDGKLPAVSALYSESGFTEVNGQRIFNMYLHREPRFYHGVTYNNSIWQGGNMSAPAAINFFASGPSGRKGAPNDYTKTGYLVRKNVGPNTNIGSGGNGQRQDRPIILFRLGEIYLNYAEALNEYSPGDPEILVYLNKIRERAGIPQYGVGANALPAPTGQDEVRQIIWAERRIELAYEGHRWFDIRRWKIAPQVMGVLHGMDVNKDGDDFYKRTATVTPHLFRSSYYWWPISQYELDRDRAIVQNPGW</sequence>
<evidence type="ECO:0000313" key="9">
    <source>
        <dbReference type="Proteomes" id="UP001501411"/>
    </source>
</evidence>
<comment type="caution">
    <text evidence="8">The sequence shown here is derived from an EMBL/GenBank/DDBJ whole genome shotgun (WGS) entry which is preliminary data.</text>
</comment>
<comment type="subcellular location">
    <subcellularLocation>
        <location evidence="1">Cell outer membrane</location>
    </subcellularLocation>
</comment>